<dbReference type="InterPro" id="IPR016047">
    <property type="entry name" value="M23ase_b-sheet_dom"/>
</dbReference>
<proteinExistence type="predicted"/>
<dbReference type="InterPro" id="IPR011055">
    <property type="entry name" value="Dup_hybrid_motif"/>
</dbReference>
<evidence type="ECO:0000259" key="1">
    <source>
        <dbReference type="Pfam" id="PF01551"/>
    </source>
</evidence>
<dbReference type="PANTHER" id="PTHR21666">
    <property type="entry name" value="PEPTIDASE-RELATED"/>
    <property type="match status" value="1"/>
</dbReference>
<dbReference type="CDD" id="cd12797">
    <property type="entry name" value="M23_peptidase"/>
    <property type="match status" value="1"/>
</dbReference>
<evidence type="ECO:0000313" key="2">
    <source>
        <dbReference type="EMBL" id="PZQ62023.1"/>
    </source>
</evidence>
<dbReference type="Gene3D" id="3.10.450.350">
    <property type="match status" value="1"/>
</dbReference>
<dbReference type="Gene3D" id="2.70.70.10">
    <property type="entry name" value="Glucose Permease (Domain IIA)"/>
    <property type="match status" value="1"/>
</dbReference>
<gene>
    <name evidence="2" type="ORF">DI544_05365</name>
</gene>
<comment type="caution">
    <text evidence="2">The sequence shown here is derived from an EMBL/GenBank/DDBJ whole genome shotgun (WGS) entry which is preliminary data.</text>
</comment>
<sequence>MFLREQQGLEWAGAAGARGFGRALVPLAERPWTDRLRVAALQVDWVPDLGRDIGSRTWWRGVAICTSLCGAAWLLSPGWHPILGHGAPVMSEAAFEEARTQSIAPLALGATTGRRMAAGALVRPLKETPERPQIELTAALADGDNLRGALQRAGVGGNEAGRVAALVGEAVRGDALRPGTILSLTLGRRPTKFQPRPLEKLDFRAAFDLNLSILRAGDGLTLLRRPIAIDRTPLRVRGIVGASLYRSARAAGVPARVVESYIKALAAHLPIDRIQSSDTFDIVADQQRAATGEVEVGQLQYAGLDQGRRALKLVRWGDSDGSGGTLMDPGGQVERRGTMGMPVAGRVTSTFGMRMHPLLGFMRMHKGTDIGAPYGSPIYAAADGVVQFAGRSGGYGNFVKLAHGGGLASGYGHMSRFAVRPGMRVQRGQVIGYVGSTGISTGPHLHWEVWRNGRPVNPRSIAMSSIQALPAATIRAMKAKIAALLATPAQ</sequence>
<dbReference type="Proteomes" id="UP000249229">
    <property type="component" value="Unassembled WGS sequence"/>
</dbReference>
<evidence type="ECO:0000313" key="3">
    <source>
        <dbReference type="Proteomes" id="UP000249229"/>
    </source>
</evidence>
<dbReference type="InterPro" id="IPR050570">
    <property type="entry name" value="Cell_wall_metabolism_enzyme"/>
</dbReference>
<feature type="domain" description="M23ase beta-sheet core" evidence="1">
    <location>
        <begin position="363"/>
        <end position="458"/>
    </location>
</feature>
<dbReference type="EMBL" id="QFQI01000002">
    <property type="protein sequence ID" value="PZQ62023.1"/>
    <property type="molecule type" value="Genomic_DNA"/>
</dbReference>
<organism evidence="2 3">
    <name type="scientific">Sphingomonas taxi</name>
    <dbReference type="NCBI Taxonomy" id="1549858"/>
    <lineage>
        <taxon>Bacteria</taxon>
        <taxon>Pseudomonadati</taxon>
        <taxon>Pseudomonadota</taxon>
        <taxon>Alphaproteobacteria</taxon>
        <taxon>Sphingomonadales</taxon>
        <taxon>Sphingomonadaceae</taxon>
        <taxon>Sphingomonas</taxon>
    </lineage>
</organism>
<accession>A0A2W5R430</accession>
<dbReference type="Pfam" id="PF01551">
    <property type="entry name" value="Peptidase_M23"/>
    <property type="match status" value="1"/>
</dbReference>
<dbReference type="FunFam" id="2.70.70.10:FF:000006">
    <property type="entry name" value="M23 family peptidase"/>
    <property type="match status" value="1"/>
</dbReference>
<dbReference type="PANTHER" id="PTHR21666:SF270">
    <property type="entry name" value="MUREIN HYDROLASE ACTIVATOR ENVC"/>
    <property type="match status" value="1"/>
</dbReference>
<reference evidence="2 3" key="1">
    <citation type="submission" date="2017-08" db="EMBL/GenBank/DDBJ databases">
        <title>Infants hospitalized years apart are colonized by the same room-sourced microbial strains.</title>
        <authorList>
            <person name="Brooks B."/>
            <person name="Olm M.R."/>
            <person name="Firek B.A."/>
            <person name="Baker R."/>
            <person name="Thomas B.C."/>
            <person name="Morowitz M.J."/>
            <person name="Banfield J.F."/>
        </authorList>
    </citation>
    <scope>NUCLEOTIDE SEQUENCE [LARGE SCALE GENOMIC DNA]</scope>
    <source>
        <strain evidence="2">S2_005_001_R1_22</strain>
    </source>
</reference>
<name>A0A2W5R430_9SPHN</name>
<dbReference type="GO" id="GO:0004222">
    <property type="term" value="F:metalloendopeptidase activity"/>
    <property type="evidence" value="ECO:0007669"/>
    <property type="project" value="TreeGrafter"/>
</dbReference>
<protein>
    <recommendedName>
        <fullName evidence="1">M23ase beta-sheet core domain-containing protein</fullName>
    </recommendedName>
</protein>
<dbReference type="AlphaFoldDB" id="A0A2W5R430"/>
<dbReference type="SUPFAM" id="SSF51261">
    <property type="entry name" value="Duplicated hybrid motif"/>
    <property type="match status" value="1"/>
</dbReference>